<reference evidence="2" key="1">
    <citation type="submission" date="2016-10" db="EMBL/GenBank/DDBJ databases">
        <authorList>
            <person name="Varghese N."/>
            <person name="Submissions S."/>
        </authorList>
    </citation>
    <scope>NUCLEOTIDE SEQUENCE [LARGE SCALE GENOMIC DNA]</scope>
    <source>
        <strain evidence="2">DSM 15310</strain>
    </source>
</reference>
<gene>
    <name evidence="1" type="ORF">SAMN04487998_3020</name>
</gene>
<organism evidence="1 2">
    <name type="scientific">Hymenobacter actinosclerus</name>
    <dbReference type="NCBI Taxonomy" id="82805"/>
    <lineage>
        <taxon>Bacteria</taxon>
        <taxon>Pseudomonadati</taxon>
        <taxon>Bacteroidota</taxon>
        <taxon>Cytophagia</taxon>
        <taxon>Cytophagales</taxon>
        <taxon>Hymenobacteraceae</taxon>
        <taxon>Hymenobacter</taxon>
    </lineage>
</organism>
<protein>
    <submittedName>
        <fullName evidence="1">Uncharacterized protein</fullName>
    </submittedName>
</protein>
<name>A0A1I0HY20_9BACT</name>
<dbReference type="AlphaFoldDB" id="A0A1I0HY20"/>
<dbReference type="RefSeq" id="WP_092773006.1">
    <property type="nucleotide sequence ID" value="NZ_FOHS01000004.1"/>
</dbReference>
<keyword evidence="2" id="KW-1185">Reference proteome</keyword>
<evidence type="ECO:0000313" key="2">
    <source>
        <dbReference type="Proteomes" id="UP000198697"/>
    </source>
</evidence>
<dbReference type="STRING" id="82805.SAMN04487998_3020"/>
<dbReference type="OrthoDB" id="853805at2"/>
<accession>A0A1I0HY20</accession>
<evidence type="ECO:0000313" key="1">
    <source>
        <dbReference type="EMBL" id="SET89001.1"/>
    </source>
</evidence>
<dbReference type="EMBL" id="FOHS01000004">
    <property type="protein sequence ID" value="SET89001.1"/>
    <property type="molecule type" value="Genomic_DNA"/>
</dbReference>
<proteinExistence type="predicted"/>
<sequence length="64" mass="7402">MRIRKKIRWTAPAEADRFVQLSSFIQAAEDEGWSEDEVQFVINEIVEASNEAEVALIFQDYSHS</sequence>
<dbReference type="Proteomes" id="UP000198697">
    <property type="component" value="Unassembled WGS sequence"/>
</dbReference>